<keyword evidence="10" id="KW-1133">Transmembrane helix</keyword>
<dbReference type="InterPro" id="IPR036097">
    <property type="entry name" value="HisK_dim/P_sf"/>
</dbReference>
<keyword evidence="7 13" id="KW-0418">Kinase</keyword>
<dbReference type="PRINTS" id="PR00344">
    <property type="entry name" value="BCTRLSENSOR"/>
</dbReference>
<name>A0A410G4D0_9FLAO</name>
<keyword evidence="6" id="KW-0547">Nucleotide-binding</keyword>
<dbReference type="AlphaFoldDB" id="A0A410G4D0"/>
<dbReference type="Gene3D" id="1.10.287.130">
    <property type="match status" value="1"/>
</dbReference>
<dbReference type="GO" id="GO:0000155">
    <property type="term" value="F:phosphorelay sensor kinase activity"/>
    <property type="evidence" value="ECO:0007669"/>
    <property type="project" value="InterPro"/>
</dbReference>
<dbReference type="GO" id="GO:0005524">
    <property type="term" value="F:ATP binding"/>
    <property type="evidence" value="ECO:0007669"/>
    <property type="project" value="UniProtKB-KW"/>
</dbReference>
<dbReference type="CDD" id="cd00075">
    <property type="entry name" value="HATPase"/>
    <property type="match status" value="1"/>
</dbReference>
<dbReference type="PROSITE" id="PS50885">
    <property type="entry name" value="HAMP"/>
    <property type="match status" value="1"/>
</dbReference>
<keyword evidence="10" id="KW-0812">Transmembrane</keyword>
<protein>
    <recommendedName>
        <fullName evidence="3">histidine kinase</fullName>
        <ecNumber evidence="3">2.7.13.3</ecNumber>
    </recommendedName>
</protein>
<dbReference type="SMART" id="SM00387">
    <property type="entry name" value="HATPase_c"/>
    <property type="match status" value="1"/>
</dbReference>
<evidence type="ECO:0000256" key="6">
    <source>
        <dbReference type="ARBA" id="ARBA00022741"/>
    </source>
</evidence>
<dbReference type="InterPro" id="IPR004358">
    <property type="entry name" value="Sig_transdc_His_kin-like_C"/>
</dbReference>
<feature type="transmembrane region" description="Helical" evidence="10">
    <location>
        <begin position="12"/>
        <end position="35"/>
    </location>
</feature>
<organism evidence="13 14">
    <name type="scientific">Aequorivita ciconiae</name>
    <dbReference type="NCBI Taxonomy" id="2494375"/>
    <lineage>
        <taxon>Bacteria</taxon>
        <taxon>Pseudomonadati</taxon>
        <taxon>Bacteroidota</taxon>
        <taxon>Flavobacteriia</taxon>
        <taxon>Flavobacteriales</taxon>
        <taxon>Flavobacteriaceae</taxon>
        <taxon>Aequorivita</taxon>
    </lineage>
</organism>
<accession>A0A410G4D0</accession>
<dbReference type="Pfam" id="PF02518">
    <property type="entry name" value="HATPase_c"/>
    <property type="match status" value="1"/>
</dbReference>
<dbReference type="Proteomes" id="UP000285517">
    <property type="component" value="Chromosome"/>
</dbReference>
<dbReference type="SUPFAM" id="SSF55874">
    <property type="entry name" value="ATPase domain of HSP90 chaperone/DNA topoisomerase II/histidine kinase"/>
    <property type="match status" value="1"/>
</dbReference>
<dbReference type="InterPro" id="IPR003594">
    <property type="entry name" value="HATPase_dom"/>
</dbReference>
<dbReference type="SUPFAM" id="SSF47384">
    <property type="entry name" value="Homodimeric domain of signal transducing histidine kinase"/>
    <property type="match status" value="1"/>
</dbReference>
<dbReference type="Gene3D" id="3.30.565.10">
    <property type="entry name" value="Histidine kinase-like ATPase, C-terminal domain"/>
    <property type="match status" value="1"/>
</dbReference>
<evidence type="ECO:0000256" key="10">
    <source>
        <dbReference type="SAM" id="Phobius"/>
    </source>
</evidence>
<evidence type="ECO:0000313" key="14">
    <source>
        <dbReference type="Proteomes" id="UP000285517"/>
    </source>
</evidence>
<keyword evidence="9" id="KW-0902">Two-component regulatory system</keyword>
<evidence type="ECO:0000256" key="8">
    <source>
        <dbReference type="ARBA" id="ARBA00022840"/>
    </source>
</evidence>
<sequence>MYFYKRSLRTRIFLSMLLLVIGASVLIAIVTIYQYRKEAEDYHRDRLLRKEAAIRENINYVLKTTTYPVETKQIPLIFKEKIYEIKDIHSLELYLYDLKGNLLKSSKPSFFKDSVIPKIPDHILESLQNSPTKSYIKEFVEDGQKYQSSYTYITDSYFKPLAILNLPYIEDDGFITKELTEYLYRLGVAYFFMLLVAIALAYFLSKYITRSLKEISDKLSKTRFHTRNKKIHIRDMPGEIAILVNSYNGMIDELEKSAAQLAASERETAWREMAKQVAHEIKNPLTPMRLTVQSFHRKFDCHDPDVYQKVSEYTNTLLQQIDTLSSIASAFSTYAKMPAQQDETLNVVKITKLALDIFNEDYIYFFSEEEEIRARFDRTQLIRVVTNLVKNSIQSIEQKRPTEPRVEVWVKSKGTFVEIEVTDNGIGVSEDNKECIFEPQFTTKTSGMGLGLGMVKNIVEAYGGEVTLDSSPEKTSFTVCFPAMV</sequence>
<evidence type="ECO:0000259" key="12">
    <source>
        <dbReference type="PROSITE" id="PS50885"/>
    </source>
</evidence>
<keyword evidence="4" id="KW-0597">Phosphoprotein</keyword>
<dbReference type="RefSeq" id="WP_128250473.1">
    <property type="nucleotide sequence ID" value="NZ_CP034951.1"/>
</dbReference>
<evidence type="ECO:0000256" key="1">
    <source>
        <dbReference type="ARBA" id="ARBA00000085"/>
    </source>
</evidence>
<dbReference type="KEGG" id="aev:EI546_10370"/>
<keyword evidence="14" id="KW-1185">Reference proteome</keyword>
<evidence type="ECO:0000256" key="3">
    <source>
        <dbReference type="ARBA" id="ARBA00012438"/>
    </source>
</evidence>
<keyword evidence="5" id="KW-0808">Transferase</keyword>
<dbReference type="SMART" id="SM00388">
    <property type="entry name" value="HisKA"/>
    <property type="match status" value="1"/>
</dbReference>
<keyword evidence="8" id="KW-0067">ATP-binding</keyword>
<dbReference type="Gene3D" id="6.10.340.10">
    <property type="match status" value="1"/>
</dbReference>
<dbReference type="Pfam" id="PF00512">
    <property type="entry name" value="HisKA"/>
    <property type="match status" value="1"/>
</dbReference>
<gene>
    <name evidence="13" type="ORF">EI546_10370</name>
</gene>
<dbReference type="GO" id="GO:0016020">
    <property type="term" value="C:membrane"/>
    <property type="evidence" value="ECO:0007669"/>
    <property type="project" value="UniProtKB-SubCell"/>
</dbReference>
<feature type="domain" description="HAMP" evidence="12">
    <location>
        <begin position="206"/>
        <end position="259"/>
    </location>
</feature>
<comment type="catalytic activity">
    <reaction evidence="1">
        <text>ATP + protein L-histidine = ADP + protein N-phospho-L-histidine.</text>
        <dbReference type="EC" id="2.7.13.3"/>
    </reaction>
</comment>
<evidence type="ECO:0000256" key="7">
    <source>
        <dbReference type="ARBA" id="ARBA00022777"/>
    </source>
</evidence>
<dbReference type="PANTHER" id="PTHR43065:SF10">
    <property type="entry name" value="PEROXIDE STRESS-ACTIVATED HISTIDINE KINASE MAK3"/>
    <property type="match status" value="1"/>
</dbReference>
<dbReference type="PROSITE" id="PS50109">
    <property type="entry name" value="HIS_KIN"/>
    <property type="match status" value="1"/>
</dbReference>
<reference evidence="13 14" key="1">
    <citation type="submission" date="2019-01" db="EMBL/GenBank/DDBJ databases">
        <title>Complete genome sequencing of Aequorivita sp. H23M31.</title>
        <authorList>
            <person name="Bae J.-W."/>
        </authorList>
    </citation>
    <scope>NUCLEOTIDE SEQUENCE [LARGE SCALE GENOMIC DNA]</scope>
    <source>
        <strain evidence="13 14">H23M31</strain>
    </source>
</reference>
<feature type="transmembrane region" description="Helical" evidence="10">
    <location>
        <begin position="182"/>
        <end position="204"/>
    </location>
</feature>
<evidence type="ECO:0000256" key="9">
    <source>
        <dbReference type="ARBA" id="ARBA00023012"/>
    </source>
</evidence>
<feature type="domain" description="Histidine kinase" evidence="11">
    <location>
        <begin position="276"/>
        <end position="485"/>
    </location>
</feature>
<dbReference type="InterPro" id="IPR003660">
    <property type="entry name" value="HAMP_dom"/>
</dbReference>
<dbReference type="EMBL" id="CP034951">
    <property type="protein sequence ID" value="QAA82099.1"/>
    <property type="molecule type" value="Genomic_DNA"/>
</dbReference>
<evidence type="ECO:0000256" key="2">
    <source>
        <dbReference type="ARBA" id="ARBA00004370"/>
    </source>
</evidence>
<dbReference type="EC" id="2.7.13.3" evidence="3"/>
<dbReference type="PANTHER" id="PTHR43065">
    <property type="entry name" value="SENSOR HISTIDINE KINASE"/>
    <property type="match status" value="1"/>
</dbReference>
<evidence type="ECO:0000256" key="4">
    <source>
        <dbReference type="ARBA" id="ARBA00022553"/>
    </source>
</evidence>
<evidence type="ECO:0000259" key="11">
    <source>
        <dbReference type="PROSITE" id="PS50109"/>
    </source>
</evidence>
<dbReference type="InterPro" id="IPR036890">
    <property type="entry name" value="HATPase_C_sf"/>
</dbReference>
<evidence type="ECO:0000313" key="13">
    <source>
        <dbReference type="EMBL" id="QAA82099.1"/>
    </source>
</evidence>
<proteinExistence type="predicted"/>
<dbReference type="CDD" id="cd00082">
    <property type="entry name" value="HisKA"/>
    <property type="match status" value="1"/>
</dbReference>
<dbReference type="InterPro" id="IPR005467">
    <property type="entry name" value="His_kinase_dom"/>
</dbReference>
<dbReference type="InterPro" id="IPR003661">
    <property type="entry name" value="HisK_dim/P_dom"/>
</dbReference>
<keyword evidence="10" id="KW-0472">Membrane</keyword>
<dbReference type="OrthoDB" id="9776727at2"/>
<evidence type="ECO:0000256" key="5">
    <source>
        <dbReference type="ARBA" id="ARBA00022679"/>
    </source>
</evidence>
<comment type="subcellular location">
    <subcellularLocation>
        <location evidence="2">Membrane</location>
    </subcellularLocation>
</comment>